<evidence type="ECO:0000313" key="1">
    <source>
        <dbReference type="EMBL" id="CAK9046330.1"/>
    </source>
</evidence>
<gene>
    <name evidence="1" type="ORF">CCMP2556_LOCUS24080</name>
</gene>
<name>A0ABP0M4C0_9DINO</name>
<accession>A0ABP0M4C0</accession>
<dbReference type="EMBL" id="CAXAMN010015669">
    <property type="protein sequence ID" value="CAK9046330.1"/>
    <property type="molecule type" value="Genomic_DNA"/>
</dbReference>
<evidence type="ECO:0000313" key="2">
    <source>
        <dbReference type="Proteomes" id="UP001642484"/>
    </source>
</evidence>
<evidence type="ECO:0008006" key="3">
    <source>
        <dbReference type="Google" id="ProtNLM"/>
    </source>
</evidence>
<reference evidence="1 2" key="1">
    <citation type="submission" date="2024-02" db="EMBL/GenBank/DDBJ databases">
        <authorList>
            <person name="Chen Y."/>
            <person name="Shah S."/>
            <person name="Dougan E. K."/>
            <person name="Thang M."/>
            <person name="Chan C."/>
        </authorList>
    </citation>
    <scope>NUCLEOTIDE SEQUENCE [LARGE SCALE GENOMIC DNA]</scope>
</reference>
<proteinExistence type="predicted"/>
<protein>
    <recommendedName>
        <fullName evidence="3">ASCH domain-containing protein</fullName>
    </recommendedName>
</protein>
<comment type="caution">
    <text evidence="1">The sequence shown here is derived from an EMBL/GenBank/DDBJ whole genome shotgun (WGS) entry which is preliminary data.</text>
</comment>
<keyword evidence="2" id="KW-1185">Reference proteome</keyword>
<sequence>MDVDIGADDVDPLDFVPVTSFTPDDGAQRQEADIRVRVKSLTLPLSSHWYQQIRDGHKHVEIRAAIRHWEVRCRDITHVVFQLGYNPSKRLAPKRVTLIERMHVSDACKQFDIPFSECGKLFHGCTDVLAIHFE</sequence>
<organism evidence="1 2">
    <name type="scientific">Durusdinium trenchii</name>
    <dbReference type="NCBI Taxonomy" id="1381693"/>
    <lineage>
        <taxon>Eukaryota</taxon>
        <taxon>Sar</taxon>
        <taxon>Alveolata</taxon>
        <taxon>Dinophyceae</taxon>
        <taxon>Suessiales</taxon>
        <taxon>Symbiodiniaceae</taxon>
        <taxon>Durusdinium</taxon>
    </lineage>
</organism>
<dbReference type="Proteomes" id="UP001642484">
    <property type="component" value="Unassembled WGS sequence"/>
</dbReference>